<dbReference type="Proteomes" id="UP001150217">
    <property type="component" value="Unassembled WGS sequence"/>
</dbReference>
<evidence type="ECO:0000313" key="1">
    <source>
        <dbReference type="EMBL" id="KAJ4466964.1"/>
    </source>
</evidence>
<dbReference type="EMBL" id="JANVFT010000111">
    <property type="protein sequence ID" value="KAJ4466964.1"/>
    <property type="molecule type" value="Genomic_DNA"/>
</dbReference>
<evidence type="ECO:0000313" key="2">
    <source>
        <dbReference type="Proteomes" id="UP001150217"/>
    </source>
</evidence>
<evidence type="ECO:0008006" key="3">
    <source>
        <dbReference type="Google" id="ProtNLM"/>
    </source>
</evidence>
<accession>A0ABQ8V5J8</accession>
<proteinExistence type="predicted"/>
<gene>
    <name evidence="1" type="ORF">C8R41DRAFT_65886</name>
</gene>
<comment type="caution">
    <text evidence="1">The sequence shown here is derived from an EMBL/GenBank/DDBJ whole genome shotgun (WGS) entry which is preliminary data.</text>
</comment>
<protein>
    <recommendedName>
        <fullName evidence="3">Fungal-type protein kinase domain-containing protein</fullName>
    </recommendedName>
</protein>
<sequence length="218" mass="24431">MVTGEPQVIPIPGPVPTLRRGRSPGSTIWVEMEKRAHLFGALRNEPDAFTDAFISGLRKRPDLFQVVLHSETDPGQRFECFGSGNEALPAFQTRTFEALPPFINNHPLGVGEWQVQRSAADLLFGMKGMLGYLSSLTRPDSSGWFFQFKKIPVKCFVILNTVPHRHYSILAREVAWVVLCVLGFGEGEYSDSKYARASNRLFEKCAEVRFSWKPGVGI</sequence>
<name>A0ABQ8V5J8_9AGAR</name>
<organism evidence="1 2">
    <name type="scientific">Lentinula lateritia</name>
    <dbReference type="NCBI Taxonomy" id="40482"/>
    <lineage>
        <taxon>Eukaryota</taxon>
        <taxon>Fungi</taxon>
        <taxon>Dikarya</taxon>
        <taxon>Basidiomycota</taxon>
        <taxon>Agaricomycotina</taxon>
        <taxon>Agaricomycetes</taxon>
        <taxon>Agaricomycetidae</taxon>
        <taxon>Agaricales</taxon>
        <taxon>Marasmiineae</taxon>
        <taxon>Omphalotaceae</taxon>
        <taxon>Lentinula</taxon>
    </lineage>
</organism>
<reference evidence="1" key="1">
    <citation type="submission" date="2022-08" db="EMBL/GenBank/DDBJ databases">
        <title>A Global Phylogenomic Analysis of the Shiitake Genus Lentinula.</title>
        <authorList>
            <consortium name="DOE Joint Genome Institute"/>
            <person name="Sierra-Patev S."/>
            <person name="Min B."/>
            <person name="Naranjo-Ortiz M."/>
            <person name="Looney B."/>
            <person name="Konkel Z."/>
            <person name="Slot J.C."/>
            <person name="Sakamoto Y."/>
            <person name="Steenwyk J.L."/>
            <person name="Rokas A."/>
            <person name="Carro J."/>
            <person name="Camarero S."/>
            <person name="Ferreira P."/>
            <person name="Molpeceres G."/>
            <person name="Ruiz-Duenas F.J."/>
            <person name="Serrano A."/>
            <person name="Henrissat B."/>
            <person name="Drula E."/>
            <person name="Hughes K.W."/>
            <person name="Mata J.L."/>
            <person name="Ishikawa N.K."/>
            <person name="Vargas-Isla R."/>
            <person name="Ushijima S."/>
            <person name="Smith C.A."/>
            <person name="Ahrendt S."/>
            <person name="Andreopoulos W."/>
            <person name="He G."/>
            <person name="Labutti K."/>
            <person name="Lipzen A."/>
            <person name="Ng V."/>
            <person name="Riley R."/>
            <person name="Sandor L."/>
            <person name="Barry K."/>
            <person name="Martinez A.T."/>
            <person name="Xiao Y."/>
            <person name="Gibbons J.G."/>
            <person name="Terashima K."/>
            <person name="Grigoriev I.V."/>
            <person name="Hibbett D.S."/>
        </authorList>
    </citation>
    <scope>NUCLEOTIDE SEQUENCE</scope>
    <source>
        <strain evidence="1">RHP3577 ss4</strain>
    </source>
</reference>
<keyword evidence="2" id="KW-1185">Reference proteome</keyword>